<dbReference type="RefSeq" id="WP_054292595.1">
    <property type="nucleotide sequence ID" value="NZ_CP012752.1"/>
</dbReference>
<keyword evidence="2" id="KW-1185">Reference proteome</keyword>
<dbReference type="InterPro" id="IPR050583">
    <property type="entry name" value="Mycobacterial_A85_antigen"/>
</dbReference>
<sequence>MAAIRFLEQHVAELDVRSDALDRVVTVRLLTPRDWVPRSSRAWPTLYLLHGGDDGPECWSEQTDINVRAFAAGVLVVLPPAGRAGFYTDWRGPDSQGTTPAWERFHVHELPELIEREFSGSDRRAVAGVSMGGYGAVAYAAKHPGMFVAAASYSGLLHTTRFGRAAVLRFWLRSVGERMRNMWGPRWRNRGVWRANDPYWLAEALVTTPLYLSAGDGTRIEGDPPADGEQMIEKFTTPTTRALVKRLERLGHPAMRTSFGPGTHAWPCWQRELDRSWAFLCSALTEREIRQS</sequence>
<protein>
    <recommendedName>
        <fullName evidence="3">Esterase</fullName>
    </recommendedName>
</protein>
<dbReference type="Proteomes" id="UP000063699">
    <property type="component" value="Chromosome"/>
</dbReference>
<gene>
    <name evidence="1" type="ORF">AOZ06_30735</name>
</gene>
<evidence type="ECO:0008006" key="3">
    <source>
        <dbReference type="Google" id="ProtNLM"/>
    </source>
</evidence>
<dbReference type="Pfam" id="PF00756">
    <property type="entry name" value="Esterase"/>
    <property type="match status" value="1"/>
</dbReference>
<dbReference type="EMBL" id="CP012752">
    <property type="protein sequence ID" value="ALG10692.1"/>
    <property type="molecule type" value="Genomic_DNA"/>
</dbReference>
<accession>A0A0N9I3Q4</accession>
<dbReference type="AlphaFoldDB" id="A0A0N9I3Q4"/>
<dbReference type="InterPro" id="IPR029058">
    <property type="entry name" value="AB_hydrolase_fold"/>
</dbReference>
<dbReference type="PANTHER" id="PTHR48098:SF1">
    <property type="entry name" value="DIACYLGLYCEROL ACYLTRANSFERASE_MYCOLYLTRANSFERASE AG85A"/>
    <property type="match status" value="1"/>
</dbReference>
<evidence type="ECO:0000313" key="2">
    <source>
        <dbReference type="Proteomes" id="UP000063699"/>
    </source>
</evidence>
<dbReference type="KEGG" id="kphy:AOZ06_30735"/>
<dbReference type="SUPFAM" id="SSF53474">
    <property type="entry name" value="alpha/beta-Hydrolases"/>
    <property type="match status" value="1"/>
</dbReference>
<dbReference type="InterPro" id="IPR000801">
    <property type="entry name" value="Esterase-like"/>
</dbReference>
<reference evidence="1 2" key="1">
    <citation type="submission" date="2015-07" db="EMBL/GenBank/DDBJ databases">
        <title>Genome sequencing of Kibdelosporangium phytohabitans.</title>
        <authorList>
            <person name="Qin S."/>
            <person name="Xing K."/>
        </authorList>
    </citation>
    <scope>NUCLEOTIDE SEQUENCE [LARGE SCALE GENOMIC DNA]</scope>
    <source>
        <strain evidence="1 2">KLBMP1111</strain>
    </source>
</reference>
<dbReference type="PANTHER" id="PTHR48098">
    <property type="entry name" value="ENTEROCHELIN ESTERASE-RELATED"/>
    <property type="match status" value="1"/>
</dbReference>
<name>A0A0N9I3Q4_9PSEU</name>
<organism evidence="1 2">
    <name type="scientific">Kibdelosporangium phytohabitans</name>
    <dbReference type="NCBI Taxonomy" id="860235"/>
    <lineage>
        <taxon>Bacteria</taxon>
        <taxon>Bacillati</taxon>
        <taxon>Actinomycetota</taxon>
        <taxon>Actinomycetes</taxon>
        <taxon>Pseudonocardiales</taxon>
        <taxon>Pseudonocardiaceae</taxon>
        <taxon>Kibdelosporangium</taxon>
    </lineage>
</organism>
<dbReference type="STRING" id="860235.AOZ06_30735"/>
<dbReference type="Gene3D" id="3.40.50.1820">
    <property type="entry name" value="alpha/beta hydrolase"/>
    <property type="match status" value="1"/>
</dbReference>
<dbReference type="GO" id="GO:0016747">
    <property type="term" value="F:acyltransferase activity, transferring groups other than amino-acyl groups"/>
    <property type="evidence" value="ECO:0007669"/>
    <property type="project" value="TreeGrafter"/>
</dbReference>
<proteinExistence type="predicted"/>
<evidence type="ECO:0000313" key="1">
    <source>
        <dbReference type="EMBL" id="ALG10692.1"/>
    </source>
</evidence>